<dbReference type="AlphaFoldDB" id="A0AAD5M8H1"/>
<reference evidence="2" key="1">
    <citation type="submission" date="2021-06" db="EMBL/GenBank/DDBJ databases">
        <title>Parelaphostrongylus tenuis whole genome reference sequence.</title>
        <authorList>
            <person name="Garwood T.J."/>
            <person name="Larsen P.A."/>
            <person name="Fountain-Jones N.M."/>
            <person name="Garbe J.R."/>
            <person name="Macchietto M.G."/>
            <person name="Kania S.A."/>
            <person name="Gerhold R.W."/>
            <person name="Richards J.E."/>
            <person name="Wolf T.M."/>
        </authorList>
    </citation>
    <scope>NUCLEOTIDE SEQUENCE</scope>
    <source>
        <strain evidence="2">MNPRO001-30</strain>
        <tissue evidence="2">Meninges</tissue>
    </source>
</reference>
<keyword evidence="1" id="KW-1133">Transmembrane helix</keyword>
<keyword evidence="1" id="KW-0812">Transmembrane</keyword>
<gene>
    <name evidence="2" type="ORF">KIN20_010832</name>
</gene>
<proteinExistence type="predicted"/>
<comment type="caution">
    <text evidence="2">The sequence shown here is derived from an EMBL/GenBank/DDBJ whole genome shotgun (WGS) entry which is preliminary data.</text>
</comment>
<evidence type="ECO:0000256" key="1">
    <source>
        <dbReference type="SAM" id="Phobius"/>
    </source>
</evidence>
<name>A0AAD5M8H1_PARTN</name>
<dbReference type="Proteomes" id="UP001196413">
    <property type="component" value="Unassembled WGS sequence"/>
</dbReference>
<evidence type="ECO:0000313" key="2">
    <source>
        <dbReference type="EMBL" id="KAJ1354032.1"/>
    </source>
</evidence>
<organism evidence="2 3">
    <name type="scientific">Parelaphostrongylus tenuis</name>
    <name type="common">Meningeal worm</name>
    <dbReference type="NCBI Taxonomy" id="148309"/>
    <lineage>
        <taxon>Eukaryota</taxon>
        <taxon>Metazoa</taxon>
        <taxon>Ecdysozoa</taxon>
        <taxon>Nematoda</taxon>
        <taxon>Chromadorea</taxon>
        <taxon>Rhabditida</taxon>
        <taxon>Rhabditina</taxon>
        <taxon>Rhabditomorpha</taxon>
        <taxon>Strongyloidea</taxon>
        <taxon>Metastrongylidae</taxon>
        <taxon>Parelaphostrongylus</taxon>
    </lineage>
</organism>
<dbReference type="EMBL" id="JAHQIW010001916">
    <property type="protein sequence ID" value="KAJ1354032.1"/>
    <property type="molecule type" value="Genomic_DNA"/>
</dbReference>
<accession>A0AAD5M8H1</accession>
<evidence type="ECO:0000313" key="3">
    <source>
        <dbReference type="Proteomes" id="UP001196413"/>
    </source>
</evidence>
<feature type="transmembrane region" description="Helical" evidence="1">
    <location>
        <begin position="54"/>
        <end position="72"/>
    </location>
</feature>
<keyword evidence="3" id="KW-1185">Reference proteome</keyword>
<sequence length="73" mass="8471">MDTTTTDMRSDQVPNDLIKPCAHFETNYSNIRSANVQGVVMFEAISSPRYFNRLRLFLIHLTLIVCLLYSFLK</sequence>
<keyword evidence="1" id="KW-0472">Membrane</keyword>
<protein>
    <submittedName>
        <fullName evidence="2">Uncharacterized protein</fullName>
    </submittedName>
</protein>